<name>A0A315ZYS9_SEDFL</name>
<dbReference type="EMBL" id="QGDO01000002">
    <property type="protein sequence ID" value="PWJ42527.1"/>
    <property type="molecule type" value="Genomic_DNA"/>
</dbReference>
<evidence type="ECO:0000259" key="5">
    <source>
        <dbReference type="PROSITE" id="PS51352"/>
    </source>
</evidence>
<feature type="binding site" evidence="3">
    <location>
        <position position="91"/>
    </location>
    <ligand>
        <name>Cu cation</name>
        <dbReference type="ChEBI" id="CHEBI:23378"/>
    </ligand>
</feature>
<feature type="disulfide bond" description="Redox-active" evidence="4">
    <location>
        <begin position="91"/>
        <end position="95"/>
    </location>
</feature>
<comment type="caution">
    <text evidence="6">The sequence shown here is derived from an EMBL/GenBank/DDBJ whole genome shotgun (WGS) entry which is preliminary data.</text>
</comment>
<evidence type="ECO:0000256" key="3">
    <source>
        <dbReference type="PIRSR" id="PIRSR603782-1"/>
    </source>
</evidence>
<evidence type="ECO:0000256" key="2">
    <source>
        <dbReference type="ARBA" id="ARBA00023008"/>
    </source>
</evidence>
<protein>
    <submittedName>
        <fullName evidence="6">Protein SCO1/2</fullName>
    </submittedName>
</protein>
<feature type="domain" description="Thioredoxin" evidence="5">
    <location>
        <begin position="53"/>
        <end position="214"/>
    </location>
</feature>
<keyword evidence="7" id="KW-1185">Reference proteome</keyword>
<gene>
    <name evidence="6" type="ORF">BC781_10270</name>
</gene>
<reference evidence="6 7" key="1">
    <citation type="submission" date="2018-03" db="EMBL/GenBank/DDBJ databases">
        <title>Genomic Encyclopedia of Archaeal and Bacterial Type Strains, Phase II (KMG-II): from individual species to whole genera.</title>
        <authorList>
            <person name="Goeker M."/>
        </authorList>
    </citation>
    <scope>NUCLEOTIDE SEQUENCE [LARGE SCALE GENOMIC DNA]</scope>
    <source>
        <strain evidence="6 7">DSM 28229</strain>
    </source>
</reference>
<dbReference type="Pfam" id="PF02630">
    <property type="entry name" value="SCO1-SenC"/>
    <property type="match status" value="1"/>
</dbReference>
<sequence>MKNKWIFLFILLGLPALIFLFLNQFGESEFRLQNPAELQVYKMKSVNCEPNEIDGVPRIPNYKLINQEGDTVTQAITEGKIYVADFFFANCPDICIAMSSEMLRIQDKFKNNPDVKIISHTVDPKRDTPEAMKAYAERIGADTDMWTFLTGTKEDLYDLASCGYFISAQNVKEDPNAFIHKDTFVLVDKEKRIRGIYSGTDREDVDRLINEIQILMLEYK</sequence>
<dbReference type="InterPro" id="IPR036249">
    <property type="entry name" value="Thioredoxin-like_sf"/>
</dbReference>
<evidence type="ECO:0000256" key="4">
    <source>
        <dbReference type="PIRSR" id="PIRSR603782-2"/>
    </source>
</evidence>
<proteinExistence type="inferred from homology"/>
<dbReference type="Proteomes" id="UP000245535">
    <property type="component" value="Unassembled WGS sequence"/>
</dbReference>
<dbReference type="PANTHER" id="PTHR12151:SF25">
    <property type="entry name" value="LINALOOL DEHYDRATASE_ISOMERASE DOMAIN-CONTAINING PROTEIN"/>
    <property type="match status" value="1"/>
</dbReference>
<dbReference type="RefSeq" id="WP_245935595.1">
    <property type="nucleotide sequence ID" value="NZ_QGDO01000002.1"/>
</dbReference>
<comment type="similarity">
    <text evidence="1">Belongs to the SCO1/2 family.</text>
</comment>
<dbReference type="Gene3D" id="3.40.30.10">
    <property type="entry name" value="Glutaredoxin"/>
    <property type="match status" value="1"/>
</dbReference>
<keyword evidence="4" id="KW-1015">Disulfide bond</keyword>
<keyword evidence="2 3" id="KW-0186">Copper</keyword>
<organism evidence="6 7">
    <name type="scientific">Sediminitomix flava</name>
    <dbReference type="NCBI Taxonomy" id="379075"/>
    <lineage>
        <taxon>Bacteria</taxon>
        <taxon>Pseudomonadati</taxon>
        <taxon>Bacteroidota</taxon>
        <taxon>Cytophagia</taxon>
        <taxon>Cytophagales</taxon>
        <taxon>Flammeovirgaceae</taxon>
        <taxon>Sediminitomix</taxon>
    </lineage>
</organism>
<dbReference type="InterPro" id="IPR003782">
    <property type="entry name" value="SCO1/SenC"/>
</dbReference>
<accession>A0A315ZYS9</accession>
<keyword evidence="3" id="KW-0479">Metal-binding</keyword>
<evidence type="ECO:0000313" key="7">
    <source>
        <dbReference type="Proteomes" id="UP000245535"/>
    </source>
</evidence>
<dbReference type="PANTHER" id="PTHR12151">
    <property type="entry name" value="ELECTRON TRANSPORT PROTIN SCO1/SENC FAMILY MEMBER"/>
    <property type="match status" value="1"/>
</dbReference>
<evidence type="ECO:0000313" key="6">
    <source>
        <dbReference type="EMBL" id="PWJ42527.1"/>
    </source>
</evidence>
<dbReference type="GO" id="GO:0046872">
    <property type="term" value="F:metal ion binding"/>
    <property type="evidence" value="ECO:0007669"/>
    <property type="project" value="UniProtKB-KW"/>
</dbReference>
<dbReference type="CDD" id="cd02968">
    <property type="entry name" value="SCO"/>
    <property type="match status" value="1"/>
</dbReference>
<feature type="binding site" evidence="3">
    <location>
        <position position="95"/>
    </location>
    <ligand>
        <name>Cu cation</name>
        <dbReference type="ChEBI" id="CHEBI:23378"/>
    </ligand>
</feature>
<dbReference type="AlphaFoldDB" id="A0A315ZYS9"/>
<feature type="binding site" evidence="3">
    <location>
        <position position="180"/>
    </location>
    <ligand>
        <name>Cu cation</name>
        <dbReference type="ChEBI" id="CHEBI:23378"/>
    </ligand>
</feature>
<dbReference type="SUPFAM" id="SSF52833">
    <property type="entry name" value="Thioredoxin-like"/>
    <property type="match status" value="1"/>
</dbReference>
<dbReference type="InterPro" id="IPR013766">
    <property type="entry name" value="Thioredoxin_domain"/>
</dbReference>
<dbReference type="PROSITE" id="PS51352">
    <property type="entry name" value="THIOREDOXIN_2"/>
    <property type="match status" value="1"/>
</dbReference>
<evidence type="ECO:0000256" key="1">
    <source>
        <dbReference type="ARBA" id="ARBA00010996"/>
    </source>
</evidence>